<proteinExistence type="inferred from homology"/>
<dbReference type="GO" id="GO:0016887">
    <property type="term" value="F:ATP hydrolysis activity"/>
    <property type="evidence" value="ECO:0007669"/>
    <property type="project" value="InterPro"/>
</dbReference>
<feature type="region of interest" description="Disordered" evidence="2">
    <location>
        <begin position="145"/>
        <end position="164"/>
    </location>
</feature>
<dbReference type="GO" id="GO:0005524">
    <property type="term" value="F:ATP binding"/>
    <property type="evidence" value="ECO:0007669"/>
    <property type="project" value="InterPro"/>
</dbReference>
<dbReference type="OrthoDB" id="10251412at2759"/>
<dbReference type="InterPro" id="IPR003593">
    <property type="entry name" value="AAA+_ATPase"/>
</dbReference>
<dbReference type="InterPro" id="IPR003959">
    <property type="entry name" value="ATPase_AAA_core"/>
</dbReference>
<dbReference type="Proteomes" id="UP000800036">
    <property type="component" value="Unassembled WGS sequence"/>
</dbReference>
<keyword evidence="5" id="KW-1185">Reference proteome</keyword>
<dbReference type="EMBL" id="ML976657">
    <property type="protein sequence ID" value="KAF1979574.1"/>
    <property type="molecule type" value="Genomic_DNA"/>
</dbReference>
<sequence>MIIHFLGGSTRPIHTLLARFQKEAYMSDDIDVLEITAGNLQSQDWMKQSARPLSTIDLDPDLLSSIVKDAEIFFNPSSRRFYMSTGHLYCKGYLLYGPPGTGKTSMCMALATHLDLKVVKINMDGMDDKDLQEAFNLDTDCANVTRRPQGTTNEYQSGHRDSWAPENSSFDLDIYGSGLGRQPQKPKTPKVVMLSGLLNIIDGVSAPTDRLLIMTANGPSSLDKALRRPGRVDRDFEIGYATKLTAEMTFKWVYGQDELRSYTLQAIDRMAKAFHDQFPAQSHITTAQMEDYCIALRDQPAEAVKRFVQWLHRIKPGEDGFTYDINDAEVDGPDSEVNVSDPYDAGLLDLVSEDYVVPPEEINQSSPEEEDEVPPPWLDIPLFAI</sequence>
<evidence type="ECO:0000259" key="3">
    <source>
        <dbReference type="SMART" id="SM00382"/>
    </source>
</evidence>
<feature type="domain" description="AAA+ ATPase" evidence="3">
    <location>
        <begin position="89"/>
        <end position="242"/>
    </location>
</feature>
<organism evidence="4 5">
    <name type="scientific">Bimuria novae-zelandiae CBS 107.79</name>
    <dbReference type="NCBI Taxonomy" id="1447943"/>
    <lineage>
        <taxon>Eukaryota</taxon>
        <taxon>Fungi</taxon>
        <taxon>Dikarya</taxon>
        <taxon>Ascomycota</taxon>
        <taxon>Pezizomycotina</taxon>
        <taxon>Dothideomycetes</taxon>
        <taxon>Pleosporomycetidae</taxon>
        <taxon>Pleosporales</taxon>
        <taxon>Massarineae</taxon>
        <taxon>Didymosphaeriaceae</taxon>
        <taxon>Bimuria</taxon>
    </lineage>
</organism>
<dbReference type="AlphaFoldDB" id="A0A6A5VQH2"/>
<gene>
    <name evidence="4" type="ORF">BU23DRAFT_636654</name>
</gene>
<dbReference type="InterPro" id="IPR050747">
    <property type="entry name" value="Mitochondrial_chaperone_BCS1"/>
</dbReference>
<keyword evidence="4" id="KW-0378">Hydrolase</keyword>
<dbReference type="SUPFAM" id="SSF52540">
    <property type="entry name" value="P-loop containing nucleoside triphosphate hydrolases"/>
    <property type="match status" value="1"/>
</dbReference>
<accession>A0A6A5VQH2</accession>
<evidence type="ECO:0000313" key="5">
    <source>
        <dbReference type="Proteomes" id="UP000800036"/>
    </source>
</evidence>
<feature type="compositionally biased region" description="Polar residues" evidence="2">
    <location>
        <begin position="146"/>
        <end position="156"/>
    </location>
</feature>
<dbReference type="PANTHER" id="PTHR23070">
    <property type="entry name" value="BCS1 AAA-TYPE ATPASE"/>
    <property type="match status" value="1"/>
</dbReference>
<dbReference type="SMART" id="SM00382">
    <property type="entry name" value="AAA"/>
    <property type="match status" value="1"/>
</dbReference>
<evidence type="ECO:0000313" key="4">
    <source>
        <dbReference type="EMBL" id="KAF1979574.1"/>
    </source>
</evidence>
<dbReference type="InterPro" id="IPR027417">
    <property type="entry name" value="P-loop_NTPase"/>
</dbReference>
<reference evidence="4" key="1">
    <citation type="journal article" date="2020" name="Stud. Mycol.">
        <title>101 Dothideomycetes genomes: a test case for predicting lifestyles and emergence of pathogens.</title>
        <authorList>
            <person name="Haridas S."/>
            <person name="Albert R."/>
            <person name="Binder M."/>
            <person name="Bloem J."/>
            <person name="Labutti K."/>
            <person name="Salamov A."/>
            <person name="Andreopoulos B."/>
            <person name="Baker S."/>
            <person name="Barry K."/>
            <person name="Bills G."/>
            <person name="Bluhm B."/>
            <person name="Cannon C."/>
            <person name="Castanera R."/>
            <person name="Culley D."/>
            <person name="Daum C."/>
            <person name="Ezra D."/>
            <person name="Gonzalez J."/>
            <person name="Henrissat B."/>
            <person name="Kuo A."/>
            <person name="Liang C."/>
            <person name="Lipzen A."/>
            <person name="Lutzoni F."/>
            <person name="Magnuson J."/>
            <person name="Mondo S."/>
            <person name="Nolan M."/>
            <person name="Ohm R."/>
            <person name="Pangilinan J."/>
            <person name="Park H.-J."/>
            <person name="Ramirez L."/>
            <person name="Alfaro M."/>
            <person name="Sun H."/>
            <person name="Tritt A."/>
            <person name="Yoshinaga Y."/>
            <person name="Zwiers L.-H."/>
            <person name="Turgeon B."/>
            <person name="Goodwin S."/>
            <person name="Spatafora J."/>
            <person name="Crous P."/>
            <person name="Grigoriev I."/>
        </authorList>
    </citation>
    <scope>NUCLEOTIDE SEQUENCE</scope>
    <source>
        <strain evidence="4">CBS 107.79</strain>
    </source>
</reference>
<dbReference type="Pfam" id="PF00004">
    <property type="entry name" value="AAA"/>
    <property type="match status" value="2"/>
</dbReference>
<protein>
    <submittedName>
        <fullName evidence="4">P-loop containing nucleoside triphosphate hydrolase protein</fullName>
    </submittedName>
</protein>
<evidence type="ECO:0000256" key="2">
    <source>
        <dbReference type="SAM" id="MobiDB-lite"/>
    </source>
</evidence>
<evidence type="ECO:0000256" key="1">
    <source>
        <dbReference type="ARBA" id="ARBA00007448"/>
    </source>
</evidence>
<comment type="similarity">
    <text evidence="1">Belongs to the AAA ATPase family. BCS1 subfamily.</text>
</comment>
<name>A0A6A5VQH2_9PLEO</name>
<dbReference type="Gene3D" id="3.40.50.300">
    <property type="entry name" value="P-loop containing nucleotide triphosphate hydrolases"/>
    <property type="match status" value="1"/>
</dbReference>